<dbReference type="PANTHER" id="PTHR37694">
    <property type="entry name" value="SLR8022 PROTEIN"/>
    <property type="match status" value="1"/>
</dbReference>
<dbReference type="Pfam" id="PF07883">
    <property type="entry name" value="Cupin_2"/>
    <property type="match status" value="1"/>
</dbReference>
<dbReference type="RefSeq" id="WP_145230479.1">
    <property type="nucleotide sequence ID" value="NZ_CP036343.1"/>
</dbReference>
<dbReference type="KEGG" id="gax:Pan161_43110"/>
<dbReference type="InterPro" id="IPR011051">
    <property type="entry name" value="RmlC_Cupin_sf"/>
</dbReference>
<evidence type="ECO:0000313" key="2">
    <source>
        <dbReference type="EMBL" id="QDT92643.1"/>
    </source>
</evidence>
<dbReference type="OrthoDB" id="8265259at2"/>
<dbReference type="CDD" id="cd02230">
    <property type="entry name" value="cupin_HP0902-like"/>
    <property type="match status" value="1"/>
</dbReference>
<accession>A0A517VI01</accession>
<dbReference type="InterPro" id="IPR014710">
    <property type="entry name" value="RmlC-like_jellyroll"/>
</dbReference>
<dbReference type="SUPFAM" id="SSF51182">
    <property type="entry name" value="RmlC-like cupins"/>
    <property type="match status" value="1"/>
</dbReference>
<gene>
    <name evidence="2" type="ORF">Pan161_43110</name>
</gene>
<dbReference type="InterPro" id="IPR013096">
    <property type="entry name" value="Cupin_2"/>
</dbReference>
<sequence>MSIPHSQPGELVNVQPLGDALTSQKTYTISKTDDLELIRLILPAGKIIPTHRTPGQITVQCIEGQVLFSTMGQELNLEAGQLLFLLPGVPHSVQAVTDSSLLLTLVLQHK</sequence>
<organism evidence="2 3">
    <name type="scientific">Gimesia algae</name>
    <dbReference type="NCBI Taxonomy" id="2527971"/>
    <lineage>
        <taxon>Bacteria</taxon>
        <taxon>Pseudomonadati</taxon>
        <taxon>Planctomycetota</taxon>
        <taxon>Planctomycetia</taxon>
        <taxon>Planctomycetales</taxon>
        <taxon>Planctomycetaceae</taxon>
        <taxon>Gimesia</taxon>
    </lineage>
</organism>
<dbReference type="EMBL" id="CP036343">
    <property type="protein sequence ID" value="QDT92643.1"/>
    <property type="molecule type" value="Genomic_DNA"/>
</dbReference>
<dbReference type="Gene3D" id="2.60.120.10">
    <property type="entry name" value="Jelly Rolls"/>
    <property type="match status" value="1"/>
</dbReference>
<dbReference type="AlphaFoldDB" id="A0A517VI01"/>
<evidence type="ECO:0000259" key="1">
    <source>
        <dbReference type="Pfam" id="PF07883"/>
    </source>
</evidence>
<reference evidence="2 3" key="1">
    <citation type="submission" date="2019-02" db="EMBL/GenBank/DDBJ databases">
        <title>Deep-cultivation of Planctomycetes and their phenomic and genomic characterization uncovers novel biology.</title>
        <authorList>
            <person name="Wiegand S."/>
            <person name="Jogler M."/>
            <person name="Boedeker C."/>
            <person name="Pinto D."/>
            <person name="Vollmers J."/>
            <person name="Rivas-Marin E."/>
            <person name="Kohn T."/>
            <person name="Peeters S.H."/>
            <person name="Heuer A."/>
            <person name="Rast P."/>
            <person name="Oberbeckmann S."/>
            <person name="Bunk B."/>
            <person name="Jeske O."/>
            <person name="Meyerdierks A."/>
            <person name="Storesund J.E."/>
            <person name="Kallscheuer N."/>
            <person name="Luecker S."/>
            <person name="Lage O.M."/>
            <person name="Pohl T."/>
            <person name="Merkel B.J."/>
            <person name="Hornburger P."/>
            <person name="Mueller R.-W."/>
            <person name="Bruemmer F."/>
            <person name="Labrenz M."/>
            <person name="Spormann A.M."/>
            <person name="Op den Camp H."/>
            <person name="Overmann J."/>
            <person name="Amann R."/>
            <person name="Jetten M.S.M."/>
            <person name="Mascher T."/>
            <person name="Medema M.H."/>
            <person name="Devos D.P."/>
            <person name="Kaster A.-K."/>
            <person name="Ovreas L."/>
            <person name="Rohde M."/>
            <person name="Galperin M.Y."/>
            <person name="Jogler C."/>
        </authorList>
    </citation>
    <scope>NUCLEOTIDE SEQUENCE [LARGE SCALE GENOMIC DNA]</scope>
    <source>
        <strain evidence="2 3">Pan161</strain>
    </source>
</reference>
<keyword evidence="3" id="KW-1185">Reference proteome</keyword>
<dbReference type="PANTHER" id="PTHR37694:SF1">
    <property type="entry name" value="SLR8022 PROTEIN"/>
    <property type="match status" value="1"/>
</dbReference>
<proteinExistence type="predicted"/>
<feature type="domain" description="Cupin type-2" evidence="1">
    <location>
        <begin position="41"/>
        <end position="104"/>
    </location>
</feature>
<evidence type="ECO:0000313" key="3">
    <source>
        <dbReference type="Proteomes" id="UP000316855"/>
    </source>
</evidence>
<name>A0A517VI01_9PLAN</name>
<dbReference type="Proteomes" id="UP000316855">
    <property type="component" value="Chromosome"/>
</dbReference>
<protein>
    <submittedName>
        <fullName evidence="2">Cupin domain protein</fullName>
    </submittedName>
</protein>